<dbReference type="Proteomes" id="UP000688137">
    <property type="component" value="Unassembled WGS sequence"/>
</dbReference>
<evidence type="ECO:0000313" key="4">
    <source>
        <dbReference type="Proteomes" id="UP000688137"/>
    </source>
</evidence>
<reference evidence="2" key="1">
    <citation type="submission" date="2021-01" db="EMBL/GenBank/DDBJ databases">
        <authorList>
            <consortium name="Genoscope - CEA"/>
            <person name="William W."/>
        </authorList>
    </citation>
    <scope>NUCLEOTIDE SEQUENCE</scope>
</reference>
<dbReference type="OMA" id="GMNSQHS"/>
<organism evidence="2 4">
    <name type="scientific">Paramecium primaurelia</name>
    <dbReference type="NCBI Taxonomy" id="5886"/>
    <lineage>
        <taxon>Eukaryota</taxon>
        <taxon>Sar</taxon>
        <taxon>Alveolata</taxon>
        <taxon>Ciliophora</taxon>
        <taxon>Intramacronucleata</taxon>
        <taxon>Oligohymenophorea</taxon>
        <taxon>Peniculida</taxon>
        <taxon>Parameciidae</taxon>
        <taxon>Paramecium</taxon>
    </lineage>
</organism>
<protein>
    <submittedName>
        <fullName evidence="2">Uncharacterized protein</fullName>
    </submittedName>
</protein>
<feature type="compositionally biased region" description="Polar residues" evidence="1">
    <location>
        <begin position="1"/>
        <end position="10"/>
    </location>
</feature>
<comment type="caution">
    <text evidence="2">The sequence shown here is derived from an EMBL/GenBank/DDBJ whole genome shotgun (WGS) entry which is preliminary data.</text>
</comment>
<sequence length="316" mass="37081">MGDSLESPSQKHIKQGKGPKNSVHFQDISQINKKDRSKIMQNETDKFKYLFQIPNIISDPKLVQRRKTFETFTKNANLDLYYMHLKKASGIARSISQKADYKEVIAKIHNNKMQDQFVHKLHKNKGLILTNELWSNKLLSQVSDQSRLKELSQMLQLQKIKLNSEEQLQNYEQYFKQFVKSKCQNEMEIKRGEVSKAFNDLDDQVTLDQTYKDSRVLSTNQSVPMKQTDQSFFSREIMTAQMSKKRVVNSQHSTIKLAELLKQSNDEVHSTQEVVIKLRRFTKEEADLQDKPKKIRIRRLFAEQLNNVIKNSKKIN</sequence>
<evidence type="ECO:0000313" key="3">
    <source>
        <dbReference type="EMBL" id="CAD8119097.1"/>
    </source>
</evidence>
<dbReference type="AlphaFoldDB" id="A0A8S1L8V5"/>
<name>A0A8S1L8V5_PARPR</name>
<accession>A0A8S1L8V5</accession>
<dbReference type="EMBL" id="CAJJDM010000295">
    <property type="protein sequence ID" value="CAD8119097.1"/>
    <property type="molecule type" value="Genomic_DNA"/>
</dbReference>
<evidence type="ECO:0000256" key="1">
    <source>
        <dbReference type="SAM" id="MobiDB-lite"/>
    </source>
</evidence>
<proteinExistence type="predicted"/>
<dbReference type="EMBL" id="CAJJDM010000033">
    <property type="protein sequence ID" value="CAD8062911.1"/>
    <property type="molecule type" value="Genomic_DNA"/>
</dbReference>
<gene>
    <name evidence="2" type="ORF">PPRIM_AZ9-3.1.T0340053</name>
    <name evidence="3" type="ORF">PPRIM_AZ9-3.1.T2860003</name>
</gene>
<feature type="region of interest" description="Disordered" evidence="1">
    <location>
        <begin position="1"/>
        <end position="23"/>
    </location>
</feature>
<keyword evidence="4" id="KW-1185">Reference proteome</keyword>
<evidence type="ECO:0000313" key="2">
    <source>
        <dbReference type="EMBL" id="CAD8062911.1"/>
    </source>
</evidence>